<dbReference type="EMBL" id="MSTQ01000011">
    <property type="protein sequence ID" value="OLU01350.1"/>
    <property type="molecule type" value="Genomic_DNA"/>
</dbReference>
<dbReference type="EMBL" id="VZPS01000010">
    <property type="protein sequence ID" value="KAB0484526.1"/>
    <property type="molecule type" value="Genomic_DNA"/>
</dbReference>
<evidence type="ECO:0000313" key="2">
    <source>
        <dbReference type="EMBL" id="OLU01350.1"/>
    </source>
</evidence>
<evidence type="ECO:0000313" key="5">
    <source>
        <dbReference type="Proteomes" id="UP000198549"/>
    </source>
</evidence>
<evidence type="ECO:0000313" key="6">
    <source>
        <dbReference type="Proteomes" id="UP000460142"/>
    </source>
</evidence>
<evidence type="ECO:0000313" key="1">
    <source>
        <dbReference type="EMBL" id="KAB0484526.1"/>
    </source>
</evidence>
<reference evidence="4" key="2">
    <citation type="submission" date="2017-01" db="EMBL/GenBank/DDBJ databases">
        <authorList>
            <person name="Poblete-Castro I."/>
        </authorList>
    </citation>
    <scope>NUCLEOTIDE SEQUENCE [LARGE SCALE GENOMIC DNA]</scope>
    <source>
        <strain evidence="4">DSM 18361 / CCUG 53116 / MT1</strain>
    </source>
</reference>
<dbReference type="RefSeq" id="WP_075947816.1">
    <property type="nucleotide sequence ID" value="NZ_LT629709.1"/>
</dbReference>
<reference evidence="1 6" key="4">
    <citation type="submission" date="2019-09" db="EMBL/GenBank/DDBJ databases">
        <title>Draft genome sequences of 48 bacterial type strains from the CCUG.</title>
        <authorList>
            <person name="Tunovic T."/>
            <person name="Pineiro-Iglesias B."/>
            <person name="Unosson C."/>
            <person name="Inganas E."/>
            <person name="Ohlen M."/>
            <person name="Cardew S."/>
            <person name="Jensie-Markopoulos S."/>
            <person name="Salva-Serra F."/>
            <person name="Jaen-Luchoro D."/>
            <person name="Karlsson R."/>
            <person name="Svensson-Stadler L."/>
            <person name="Chun J."/>
            <person name="Moore E."/>
        </authorList>
    </citation>
    <scope>NUCLEOTIDE SEQUENCE [LARGE SCALE GENOMIC DNA]</scope>
    <source>
        <strain evidence="1 6">CCUG 53116</strain>
    </source>
</reference>
<sequence>MSLASDQRGSESAAVLVTTVTAYDEELSYEDREAFDDTILYRKYVRTNSFIAKPSAANGMANTARH</sequence>
<dbReference type="Proteomes" id="UP000460142">
    <property type="component" value="Unassembled WGS sequence"/>
</dbReference>
<dbReference type="Proteomes" id="UP000198549">
    <property type="component" value="Chromosome I"/>
</dbReference>
<keyword evidence="4" id="KW-1185">Reference proteome</keyword>
<evidence type="ECO:0000313" key="3">
    <source>
        <dbReference type="EMBL" id="SDO83416.1"/>
    </source>
</evidence>
<name>A0A1H0MSX3_PSERE</name>
<protein>
    <submittedName>
        <fullName evidence="3">Uncharacterized protein</fullName>
    </submittedName>
</protein>
<dbReference type="OrthoDB" id="6830785at2"/>
<reference evidence="2" key="3">
    <citation type="submission" date="2017-01" db="EMBL/GenBank/DDBJ databases">
        <authorList>
            <person name="Mah S.A."/>
            <person name="Swanson W.J."/>
            <person name="Moy G.W."/>
            <person name="Vacquier V.D."/>
        </authorList>
    </citation>
    <scope>NUCLEOTIDE SEQUENCE [LARGE SCALE GENOMIC DNA]</scope>
    <source>
        <strain evidence="2">MT1</strain>
    </source>
</reference>
<gene>
    <name evidence="2" type="ORF">BVK86_18740</name>
    <name evidence="1" type="ORF">F7R15_16880</name>
    <name evidence="3" type="ORF">SAMN04490202_1998</name>
</gene>
<dbReference type="EMBL" id="LT629709">
    <property type="protein sequence ID" value="SDO83416.1"/>
    <property type="molecule type" value="Genomic_DNA"/>
</dbReference>
<dbReference type="Proteomes" id="UP000186756">
    <property type="component" value="Unassembled WGS sequence"/>
</dbReference>
<organism evidence="3 5">
    <name type="scientific">Pseudomonas reinekei</name>
    <dbReference type="NCBI Taxonomy" id="395598"/>
    <lineage>
        <taxon>Bacteria</taxon>
        <taxon>Pseudomonadati</taxon>
        <taxon>Pseudomonadota</taxon>
        <taxon>Gammaproteobacteria</taxon>
        <taxon>Pseudomonadales</taxon>
        <taxon>Pseudomonadaceae</taxon>
        <taxon>Pseudomonas</taxon>
    </lineage>
</organism>
<proteinExistence type="predicted"/>
<dbReference type="AlphaFoldDB" id="A0A1H0MSX3"/>
<accession>A0A1H0MSX3</accession>
<evidence type="ECO:0000313" key="4">
    <source>
        <dbReference type="Proteomes" id="UP000186756"/>
    </source>
</evidence>
<reference evidence="3 5" key="1">
    <citation type="submission" date="2016-10" db="EMBL/GenBank/DDBJ databases">
        <authorList>
            <person name="de Groot N.N."/>
        </authorList>
    </citation>
    <scope>NUCLEOTIDE SEQUENCE [LARGE SCALE GENOMIC DNA]</scope>
    <source>
        <strain evidence="3 5">BS3776</strain>
    </source>
</reference>